<gene>
    <name evidence="3" type="ORF">MEDL_34622</name>
</gene>
<dbReference type="Pfam" id="PF08450">
    <property type="entry name" value="SGL"/>
    <property type="match status" value="1"/>
</dbReference>
<name>A0A8S3SR43_MYTED</name>
<keyword evidence="1" id="KW-0378">Hydrolase</keyword>
<evidence type="ECO:0000313" key="4">
    <source>
        <dbReference type="Proteomes" id="UP000683360"/>
    </source>
</evidence>
<evidence type="ECO:0000256" key="1">
    <source>
        <dbReference type="ARBA" id="ARBA00022801"/>
    </source>
</evidence>
<evidence type="ECO:0000313" key="3">
    <source>
        <dbReference type="EMBL" id="CAG2221116.1"/>
    </source>
</evidence>
<dbReference type="EMBL" id="CAJPWZ010001677">
    <property type="protein sequence ID" value="CAG2221116.1"/>
    <property type="molecule type" value="Genomic_DNA"/>
</dbReference>
<dbReference type="PANTHER" id="PTHR47572:SF4">
    <property type="entry name" value="LACTONASE DRP35"/>
    <property type="match status" value="1"/>
</dbReference>
<dbReference type="InterPro" id="IPR011042">
    <property type="entry name" value="6-blade_b-propeller_TolB-like"/>
</dbReference>
<keyword evidence="4" id="KW-1185">Reference proteome</keyword>
<evidence type="ECO:0000259" key="2">
    <source>
        <dbReference type="Pfam" id="PF08450"/>
    </source>
</evidence>
<reference evidence="3" key="1">
    <citation type="submission" date="2021-03" db="EMBL/GenBank/DDBJ databases">
        <authorList>
            <person name="Bekaert M."/>
        </authorList>
    </citation>
    <scope>NUCLEOTIDE SEQUENCE</scope>
</reference>
<feature type="domain" description="SMP-30/Gluconolactonase/LRE-like region" evidence="2">
    <location>
        <begin position="102"/>
        <end position="347"/>
    </location>
</feature>
<dbReference type="GO" id="GO:0016787">
    <property type="term" value="F:hydrolase activity"/>
    <property type="evidence" value="ECO:0007669"/>
    <property type="project" value="UniProtKB-KW"/>
</dbReference>
<dbReference type="InterPro" id="IPR051262">
    <property type="entry name" value="SMP-30/CGR1_Lactonase"/>
</dbReference>
<dbReference type="Proteomes" id="UP000683360">
    <property type="component" value="Unassembled WGS sequence"/>
</dbReference>
<sequence>MCISLNVTTYSKENEAWPPCREKGKQPSCSISIFSKAKVAETIRTCLSVLVMADDSITLQQFIEPQFIKITEGFPGAEGPVFDKCGNFYMVAPEVKTNGNFAGQVVRIDLDTCKSTVICEPNIDGFGGIPAGCQCDKNNVIWIADMRLGILTVSPSGQFNQLCKEDIDGNTMQGCNDCCFDYDGNLWVTAPAGKIAPHPYTRSSKEAFGSVYCVTNQQKVIKVDTGYLISNGIAVHHSSDGKPKKLIVAETRTQSLWVYDILGPGAVGKKTLWGKLPKCPSVDGVPTGPDGMDFDEAGNLIVAHIRSGYLEVFGPEGHRPHTRIKCPFIKPSNVHFQPGTSTVYVTEHEFDGLWKFQWLRKGQPQYCEL</sequence>
<accession>A0A8S3SR43</accession>
<dbReference type="PANTHER" id="PTHR47572">
    <property type="entry name" value="LIPOPROTEIN-RELATED"/>
    <property type="match status" value="1"/>
</dbReference>
<proteinExistence type="predicted"/>
<protein>
    <submittedName>
        <fullName evidence="3">Diisopropyl-fluorophosphatase</fullName>
    </submittedName>
</protein>
<dbReference type="AlphaFoldDB" id="A0A8S3SR43"/>
<dbReference type="OrthoDB" id="423498at2759"/>
<dbReference type="Gene3D" id="2.120.10.30">
    <property type="entry name" value="TolB, C-terminal domain"/>
    <property type="match status" value="1"/>
</dbReference>
<dbReference type="SUPFAM" id="SSF63829">
    <property type="entry name" value="Calcium-dependent phosphotriesterase"/>
    <property type="match status" value="1"/>
</dbReference>
<dbReference type="InterPro" id="IPR013658">
    <property type="entry name" value="SGL"/>
</dbReference>
<organism evidence="3 4">
    <name type="scientific">Mytilus edulis</name>
    <name type="common">Blue mussel</name>
    <dbReference type="NCBI Taxonomy" id="6550"/>
    <lineage>
        <taxon>Eukaryota</taxon>
        <taxon>Metazoa</taxon>
        <taxon>Spiralia</taxon>
        <taxon>Lophotrochozoa</taxon>
        <taxon>Mollusca</taxon>
        <taxon>Bivalvia</taxon>
        <taxon>Autobranchia</taxon>
        <taxon>Pteriomorphia</taxon>
        <taxon>Mytilida</taxon>
        <taxon>Mytiloidea</taxon>
        <taxon>Mytilidae</taxon>
        <taxon>Mytilinae</taxon>
        <taxon>Mytilus</taxon>
    </lineage>
</organism>
<comment type="caution">
    <text evidence="3">The sequence shown here is derived from an EMBL/GenBank/DDBJ whole genome shotgun (WGS) entry which is preliminary data.</text>
</comment>